<keyword evidence="3" id="KW-1185">Reference proteome</keyword>
<feature type="domain" description="N-acetyltransferase" evidence="1">
    <location>
        <begin position="26"/>
        <end position="155"/>
    </location>
</feature>
<dbReference type="eggNOG" id="COG3153">
    <property type="taxonomic scope" value="Bacteria"/>
</dbReference>
<gene>
    <name evidence="2" type="ORF">A33Q_1974</name>
</gene>
<dbReference type="CDD" id="cd04301">
    <property type="entry name" value="NAT_SF"/>
    <property type="match status" value="1"/>
</dbReference>
<accession>S2DY64</accession>
<name>S2DY64_INDAL</name>
<dbReference type="GO" id="GO:0016747">
    <property type="term" value="F:acyltransferase activity, transferring groups other than amino-acyl groups"/>
    <property type="evidence" value="ECO:0007669"/>
    <property type="project" value="InterPro"/>
</dbReference>
<dbReference type="Pfam" id="PF00583">
    <property type="entry name" value="Acetyltransf_1"/>
    <property type="match status" value="1"/>
</dbReference>
<dbReference type="Proteomes" id="UP000006073">
    <property type="component" value="Unassembled WGS sequence"/>
</dbReference>
<dbReference type="RefSeq" id="WP_009034576.1">
    <property type="nucleotide sequence ID" value="NZ_ALWO02000031.1"/>
</dbReference>
<dbReference type="InterPro" id="IPR000182">
    <property type="entry name" value="GNAT_dom"/>
</dbReference>
<dbReference type="InterPro" id="IPR016181">
    <property type="entry name" value="Acyl_CoA_acyltransferase"/>
</dbReference>
<dbReference type="EMBL" id="ALWO02000031">
    <property type="protein sequence ID" value="EOZ97056.1"/>
    <property type="molecule type" value="Genomic_DNA"/>
</dbReference>
<organism evidence="2 3">
    <name type="scientific">Indibacter alkaliphilus (strain CCUG 57479 / KCTC 22604 / LW1)</name>
    <dbReference type="NCBI Taxonomy" id="1189612"/>
    <lineage>
        <taxon>Bacteria</taxon>
        <taxon>Pseudomonadati</taxon>
        <taxon>Bacteroidota</taxon>
        <taxon>Cytophagia</taxon>
        <taxon>Cytophagales</taxon>
        <taxon>Cyclobacteriaceae</taxon>
    </lineage>
</organism>
<dbReference type="Gene3D" id="3.40.630.30">
    <property type="match status" value="1"/>
</dbReference>
<evidence type="ECO:0000313" key="2">
    <source>
        <dbReference type="EMBL" id="EOZ97056.1"/>
    </source>
</evidence>
<dbReference type="PROSITE" id="PS51186">
    <property type="entry name" value="GNAT"/>
    <property type="match status" value="1"/>
</dbReference>
<dbReference type="SUPFAM" id="SSF55729">
    <property type="entry name" value="Acyl-CoA N-acyltransferases (Nat)"/>
    <property type="match status" value="1"/>
</dbReference>
<comment type="caution">
    <text evidence="2">The sequence shown here is derived from an EMBL/GenBank/DDBJ whole genome shotgun (WGS) entry which is preliminary data.</text>
</comment>
<dbReference type="AlphaFoldDB" id="S2DY64"/>
<evidence type="ECO:0000259" key="1">
    <source>
        <dbReference type="PROSITE" id="PS51186"/>
    </source>
</evidence>
<reference evidence="2 3" key="1">
    <citation type="journal article" date="2013" name="Genome Announc.">
        <title>Draft Genome Sequence of Indibacter alkaliphilus Strain LW1T, Isolated from Lonar Lake, a Haloalkaline Lake in the Buldana District of Maharashtra, India.</title>
        <authorList>
            <person name="Singh A."/>
            <person name="Kumar Jangir P."/>
            <person name="Sharma R."/>
            <person name="Singh A."/>
            <person name="Kumar Pinnaka A."/>
            <person name="Shivaji S."/>
        </authorList>
    </citation>
    <scope>NUCLEOTIDE SEQUENCE [LARGE SCALE GENOMIC DNA]</scope>
    <source>
        <strain evidence="3">CCUG 57479 / KCTC 22604 / LW1</strain>
    </source>
</reference>
<protein>
    <recommendedName>
        <fullName evidence="1">N-acetyltransferase domain-containing protein</fullName>
    </recommendedName>
</protein>
<evidence type="ECO:0000313" key="3">
    <source>
        <dbReference type="Proteomes" id="UP000006073"/>
    </source>
</evidence>
<dbReference type="OrthoDB" id="4016818at2"/>
<proteinExistence type="predicted"/>
<dbReference type="STRING" id="1189612.A33Q_1974"/>
<sequence>MKDMLVRLSELPNISLVEKELAEEKIIFRRPIAPEKSFVCDWVKEHFGQYWYNETEVAFSCHPVHCFIAQKENEILGFACYEVTAKNFFGPTGTKEGWRGKGIGRVLLIKSLMALKEMGYTYAIIGGVGPADFYKNTVQAVEIKNSEISVYQNMIRKNHE</sequence>